<evidence type="ECO:0000256" key="7">
    <source>
        <dbReference type="ARBA" id="ARBA00023125"/>
    </source>
</evidence>
<dbReference type="Pfam" id="PF00309">
    <property type="entry name" value="Sigma54_AID"/>
    <property type="match status" value="1"/>
</dbReference>
<keyword evidence="12" id="KW-1185">Reference proteome</keyword>
<dbReference type="NCBIfam" id="TIGR02395">
    <property type="entry name" value="rpoN_sigma"/>
    <property type="match status" value="1"/>
</dbReference>
<evidence type="ECO:0000256" key="5">
    <source>
        <dbReference type="ARBA" id="ARBA00023015"/>
    </source>
</evidence>
<evidence type="ECO:0000259" key="9">
    <source>
        <dbReference type="Pfam" id="PF04552"/>
    </source>
</evidence>
<dbReference type="PROSITE" id="PS00718">
    <property type="entry name" value="SIGMA54_2"/>
    <property type="match status" value="1"/>
</dbReference>
<evidence type="ECO:0000256" key="8">
    <source>
        <dbReference type="ARBA" id="ARBA00023163"/>
    </source>
</evidence>
<evidence type="ECO:0000256" key="3">
    <source>
        <dbReference type="ARBA" id="ARBA00022679"/>
    </source>
</evidence>
<keyword evidence="3" id="KW-0808">Transferase</keyword>
<sequence length="446" mass="52199">MSFKNKIQQVQSQKLIMTTNLVQSLKILNMSRMELEEEIEVESMTNPLLDVTIEKNEINWEKYLKDAKDSYIYDKNEFAYRDNSEYDFENMTKSIDSLYDSLYGQINIMYMEPKYKIISNYIIDSLDKDGYLREKTEDIAKELNEDVDIVNLCLDIVQQLEPAGIGARNIQECMLIQLKREGIEDPVIEKIIEKDLNLVANLDYKRLSSKYHVKKNVIENYIDRIKALNPKPVQLSNEEIVYTYPDIIVEFDGKKYVAKPYNDKKISMNINQFYRDLMLNTNDESVKSYIRERLNSAKQFINEVNERNSTIVRIANVILEIQEDYFKNNGDLKPMSLVDIADKLDFHPSTVSRGVNGKYMLTSKGLLEFKYFFSTSFKKCDGEVISTNSIKDEIKKIIENEDKRKPLSDSKIESILKTRGYDIARRTIAKYREEIGYLSSSMRKEV</sequence>
<dbReference type="PRINTS" id="PR00045">
    <property type="entry name" value="SIGMA54FCT"/>
</dbReference>
<dbReference type="Gene3D" id="1.10.10.60">
    <property type="entry name" value="Homeodomain-like"/>
    <property type="match status" value="1"/>
</dbReference>
<accession>A0ABR6TJ51</accession>
<dbReference type="EMBL" id="JABGBW010000001">
    <property type="protein sequence ID" value="MBC2575444.1"/>
    <property type="molecule type" value="Genomic_DNA"/>
</dbReference>
<dbReference type="PROSITE" id="PS00717">
    <property type="entry name" value="SIGMA54_1"/>
    <property type="match status" value="1"/>
</dbReference>
<evidence type="ECO:0000256" key="6">
    <source>
        <dbReference type="ARBA" id="ARBA00023082"/>
    </source>
</evidence>
<comment type="caution">
    <text evidence="11">The sequence shown here is derived from an EMBL/GenBank/DDBJ whole genome shotgun (WGS) entry which is preliminary data.</text>
</comment>
<dbReference type="Pfam" id="PF04552">
    <property type="entry name" value="Sigma54_DBD"/>
    <property type="match status" value="1"/>
</dbReference>
<name>A0ABR6TJ51_9FIRM</name>
<keyword evidence="5" id="KW-0805">Transcription regulation</keyword>
<feature type="domain" description="RNA polymerase sigma factor 54 core-binding" evidence="10">
    <location>
        <begin position="88"/>
        <end position="274"/>
    </location>
</feature>
<proteinExistence type="inferred from homology"/>
<organism evidence="11 12">
    <name type="scientific">Peptostreptococcus canis</name>
    <dbReference type="NCBI Taxonomy" id="1159213"/>
    <lineage>
        <taxon>Bacteria</taxon>
        <taxon>Bacillati</taxon>
        <taxon>Bacillota</taxon>
        <taxon>Clostridia</taxon>
        <taxon>Peptostreptococcales</taxon>
        <taxon>Peptostreptococcaceae</taxon>
        <taxon>Peptostreptococcus</taxon>
    </lineage>
</organism>
<dbReference type="InterPro" id="IPR007046">
    <property type="entry name" value="RNA_pol_sigma_54_core-bd"/>
</dbReference>
<protein>
    <submittedName>
        <fullName evidence="11">RNA polymerase factor sigma-54</fullName>
    </submittedName>
</protein>
<dbReference type="PANTHER" id="PTHR32248">
    <property type="entry name" value="RNA POLYMERASE SIGMA-54 FACTOR"/>
    <property type="match status" value="1"/>
</dbReference>
<dbReference type="PANTHER" id="PTHR32248:SF4">
    <property type="entry name" value="RNA POLYMERASE SIGMA-54 FACTOR"/>
    <property type="match status" value="1"/>
</dbReference>
<dbReference type="Pfam" id="PF04963">
    <property type="entry name" value="Sigma54_CBD"/>
    <property type="match status" value="1"/>
</dbReference>
<keyword evidence="6" id="KW-0731">Sigma factor</keyword>
<evidence type="ECO:0000256" key="2">
    <source>
        <dbReference type="ARBA" id="ARBA00022478"/>
    </source>
</evidence>
<keyword evidence="2" id="KW-0240">DNA-directed RNA polymerase</keyword>
<reference evidence="11 12" key="1">
    <citation type="submission" date="2020-05" db="EMBL/GenBank/DDBJ databases">
        <title>Draft genome of xy-202 and genomic insight in genome of the genus Peptostreptococcus.</title>
        <authorList>
            <person name="Zhang Z."/>
        </authorList>
    </citation>
    <scope>NUCLEOTIDE SEQUENCE [LARGE SCALE GENOMIC DNA]</scope>
    <source>
        <strain evidence="11 12">DSM 27025</strain>
    </source>
</reference>
<comment type="similarity">
    <text evidence="1">Belongs to the sigma-54 factor family.</text>
</comment>
<dbReference type="PROSITE" id="PS50044">
    <property type="entry name" value="SIGMA54_3"/>
    <property type="match status" value="1"/>
</dbReference>
<evidence type="ECO:0000313" key="11">
    <source>
        <dbReference type="EMBL" id="MBC2575444.1"/>
    </source>
</evidence>
<dbReference type="InterPro" id="IPR007634">
    <property type="entry name" value="RNA_pol_sigma_54_DNA-bd"/>
</dbReference>
<dbReference type="InterPro" id="IPR000394">
    <property type="entry name" value="RNA_pol_sigma_54"/>
</dbReference>
<evidence type="ECO:0000313" key="12">
    <source>
        <dbReference type="Proteomes" id="UP000713904"/>
    </source>
</evidence>
<dbReference type="Proteomes" id="UP000713904">
    <property type="component" value="Unassembled WGS sequence"/>
</dbReference>
<dbReference type="InterPro" id="IPR038709">
    <property type="entry name" value="RpoN_core-bd_sf"/>
</dbReference>
<dbReference type="PIRSF" id="PIRSF000774">
    <property type="entry name" value="RpoN"/>
    <property type="match status" value="1"/>
</dbReference>
<keyword evidence="8" id="KW-0804">Transcription</keyword>
<dbReference type="Gene3D" id="1.10.10.1330">
    <property type="entry name" value="RNA polymerase sigma-54 factor, core-binding domain"/>
    <property type="match status" value="1"/>
</dbReference>
<gene>
    <name evidence="11" type="primary">rpoN</name>
    <name evidence="11" type="ORF">HLB29_01945</name>
</gene>
<feature type="domain" description="RNA polymerase sigma factor 54 DNA-binding" evidence="9">
    <location>
        <begin position="288"/>
        <end position="444"/>
    </location>
</feature>
<evidence type="ECO:0000259" key="10">
    <source>
        <dbReference type="Pfam" id="PF04963"/>
    </source>
</evidence>
<keyword evidence="7" id="KW-0238">DNA-binding</keyword>
<dbReference type="RefSeq" id="WP_185623471.1">
    <property type="nucleotide sequence ID" value="NZ_JAGGLE010000001.1"/>
</dbReference>
<evidence type="ECO:0000256" key="4">
    <source>
        <dbReference type="ARBA" id="ARBA00022695"/>
    </source>
</evidence>
<keyword evidence="4" id="KW-0548">Nucleotidyltransferase</keyword>
<evidence type="ECO:0000256" key="1">
    <source>
        <dbReference type="ARBA" id="ARBA00008798"/>
    </source>
</evidence>